<dbReference type="GO" id="GO:0098542">
    <property type="term" value="P:defense response to other organism"/>
    <property type="evidence" value="ECO:0007669"/>
    <property type="project" value="InterPro"/>
</dbReference>
<feature type="transmembrane region" description="Helical" evidence="3">
    <location>
        <begin position="12"/>
        <end position="29"/>
    </location>
</feature>
<dbReference type="EMBL" id="JBAMMX010000008">
    <property type="protein sequence ID" value="KAK6934391.1"/>
    <property type="molecule type" value="Genomic_DNA"/>
</dbReference>
<organism evidence="4 5">
    <name type="scientific">Dillenia turbinata</name>
    <dbReference type="NCBI Taxonomy" id="194707"/>
    <lineage>
        <taxon>Eukaryota</taxon>
        <taxon>Viridiplantae</taxon>
        <taxon>Streptophyta</taxon>
        <taxon>Embryophyta</taxon>
        <taxon>Tracheophyta</taxon>
        <taxon>Spermatophyta</taxon>
        <taxon>Magnoliopsida</taxon>
        <taxon>eudicotyledons</taxon>
        <taxon>Gunneridae</taxon>
        <taxon>Pentapetalae</taxon>
        <taxon>Dilleniales</taxon>
        <taxon>Dilleniaceae</taxon>
        <taxon>Dillenia</taxon>
    </lineage>
</organism>
<comment type="subcellular location">
    <subcellularLocation>
        <location evidence="1">Membrane</location>
    </subcellularLocation>
</comment>
<feature type="transmembrane region" description="Helical" evidence="3">
    <location>
        <begin position="190"/>
        <end position="207"/>
    </location>
</feature>
<proteinExistence type="predicted"/>
<gene>
    <name evidence="4" type="ORF">RJ641_034546</name>
</gene>
<evidence type="ECO:0008006" key="6">
    <source>
        <dbReference type="Google" id="ProtNLM"/>
    </source>
</evidence>
<keyword evidence="5" id="KW-1185">Reference proteome</keyword>
<evidence type="ECO:0000256" key="3">
    <source>
        <dbReference type="SAM" id="Phobius"/>
    </source>
</evidence>
<dbReference type="Proteomes" id="UP001370490">
    <property type="component" value="Unassembled WGS sequence"/>
</dbReference>
<keyword evidence="3" id="KW-0812">Transmembrane</keyword>
<dbReference type="PANTHER" id="PTHR31415">
    <property type="entry name" value="OS05G0367900 PROTEIN"/>
    <property type="match status" value="1"/>
</dbReference>
<dbReference type="AlphaFoldDB" id="A0AAN8VRD0"/>
<protein>
    <recommendedName>
        <fullName evidence="6">Late embryogenesis abundant protein LEA-2 subgroup domain-containing protein</fullName>
    </recommendedName>
</protein>
<evidence type="ECO:0000256" key="2">
    <source>
        <dbReference type="ARBA" id="ARBA00023136"/>
    </source>
</evidence>
<accession>A0AAN8VRD0</accession>
<dbReference type="GO" id="GO:0009506">
    <property type="term" value="C:plasmodesma"/>
    <property type="evidence" value="ECO:0007669"/>
    <property type="project" value="TreeGrafter"/>
</dbReference>
<reference evidence="4 5" key="1">
    <citation type="submission" date="2023-12" db="EMBL/GenBank/DDBJ databases">
        <title>A high-quality genome assembly for Dillenia turbinata (Dilleniales).</title>
        <authorList>
            <person name="Chanderbali A."/>
        </authorList>
    </citation>
    <scope>NUCLEOTIDE SEQUENCE [LARGE SCALE GENOMIC DNA]</scope>
    <source>
        <strain evidence="4">LSX21</strain>
        <tissue evidence="4">Leaf</tissue>
    </source>
</reference>
<name>A0AAN8VRD0_9MAGN</name>
<keyword evidence="2 3" id="KW-0472">Membrane</keyword>
<dbReference type="PANTHER" id="PTHR31415:SF52">
    <property type="entry name" value="LATE EMBRYOGENESIS ABUNDANT (LEA) HYDROXYPROLINE-RICH GLYCOPROTEIN FAMILY-RELATED"/>
    <property type="match status" value="1"/>
</dbReference>
<dbReference type="GO" id="GO:0005886">
    <property type="term" value="C:plasma membrane"/>
    <property type="evidence" value="ECO:0007669"/>
    <property type="project" value="TreeGrafter"/>
</dbReference>
<evidence type="ECO:0000256" key="1">
    <source>
        <dbReference type="ARBA" id="ARBA00004370"/>
    </source>
</evidence>
<comment type="caution">
    <text evidence="4">The sequence shown here is derived from an EMBL/GenBank/DDBJ whole genome shotgun (WGS) entry which is preliminary data.</text>
</comment>
<evidence type="ECO:0000313" key="4">
    <source>
        <dbReference type="EMBL" id="KAK6934391.1"/>
    </source>
</evidence>
<keyword evidence="3" id="KW-1133">Transmembrane helix</keyword>
<dbReference type="InterPro" id="IPR044839">
    <property type="entry name" value="NDR1-like"/>
</dbReference>
<evidence type="ECO:0000313" key="5">
    <source>
        <dbReference type="Proteomes" id="UP001370490"/>
    </source>
</evidence>
<sequence>MTEVGGCGRCCCTFLVTLGLTALFLWLSLKTSNPSCSIQSFYIPALKKSLDSSNTSINYLLQLKNENKDKGVYYDALDLSFYYGKNRDNFIKNVSLPGFYQGHGNKAKRYESMANSGNFVKKANEDIPSPGKAVFRVDLVTAVRFKIVFFKTKRHHIAVHADVEVDDSGQMVKKKGVKFTSGASKLCSCYPAPAMAFWFLFFYLIFFV</sequence>